<dbReference type="InterPro" id="IPR013087">
    <property type="entry name" value="Znf_C2H2_type"/>
</dbReference>
<dbReference type="FunFam" id="3.30.160.60:FF:000446">
    <property type="entry name" value="Zinc finger protein"/>
    <property type="match status" value="1"/>
</dbReference>
<dbReference type="Gene3D" id="3.30.160.60">
    <property type="entry name" value="Classic Zinc Finger"/>
    <property type="match status" value="2"/>
</dbReference>
<name>A0AAD8QB34_9PEZI</name>
<reference evidence="6" key="1">
    <citation type="submission" date="2021-06" db="EMBL/GenBank/DDBJ databases">
        <title>Comparative genomics, transcriptomics and evolutionary studies reveal genomic signatures of adaptation to plant cell wall in hemibiotrophic fungi.</title>
        <authorList>
            <consortium name="DOE Joint Genome Institute"/>
            <person name="Baroncelli R."/>
            <person name="Diaz J.F."/>
            <person name="Benocci T."/>
            <person name="Peng M."/>
            <person name="Battaglia E."/>
            <person name="Haridas S."/>
            <person name="Andreopoulos W."/>
            <person name="Labutti K."/>
            <person name="Pangilinan J."/>
            <person name="Floch G.L."/>
            <person name="Makela M.R."/>
            <person name="Henrissat B."/>
            <person name="Grigoriev I.V."/>
            <person name="Crouch J.A."/>
            <person name="De Vries R.P."/>
            <person name="Sukno S.A."/>
            <person name="Thon M.R."/>
        </authorList>
    </citation>
    <scope>NUCLEOTIDE SEQUENCE</scope>
    <source>
        <strain evidence="6">CBS 125086</strain>
    </source>
</reference>
<dbReference type="PANTHER" id="PTHR23235">
    <property type="entry name" value="KRUEPPEL-LIKE TRANSCRIPTION FACTOR"/>
    <property type="match status" value="1"/>
</dbReference>
<dbReference type="SMART" id="SM00355">
    <property type="entry name" value="ZnF_C2H2"/>
    <property type="match status" value="3"/>
</dbReference>
<sequence>MVAGEVLLDSEGFYGPYSTHELGVNSTIGFQDRKEGSKRQAQGPYACEICNNKFYDKQHELKHMKKHIKPLACKSEGCEHRFAEQRDLGRHEQVYHSSQKHLFKCDECLKDFTRSDNLTRHQKKPCKR</sequence>
<dbReference type="PROSITE" id="PS00028">
    <property type="entry name" value="ZINC_FINGER_C2H2_1"/>
    <property type="match status" value="1"/>
</dbReference>
<protein>
    <recommendedName>
        <fullName evidence="5">C2H2-type domain-containing protein</fullName>
    </recommendedName>
</protein>
<feature type="domain" description="C2H2-type" evidence="5">
    <location>
        <begin position="71"/>
        <end position="101"/>
    </location>
</feature>
<keyword evidence="1" id="KW-0479">Metal-binding</keyword>
<evidence type="ECO:0000256" key="2">
    <source>
        <dbReference type="ARBA" id="ARBA00022771"/>
    </source>
</evidence>
<dbReference type="GO" id="GO:0000978">
    <property type="term" value="F:RNA polymerase II cis-regulatory region sequence-specific DNA binding"/>
    <property type="evidence" value="ECO:0007669"/>
    <property type="project" value="TreeGrafter"/>
</dbReference>
<comment type="caution">
    <text evidence="6">The sequence shown here is derived from an EMBL/GenBank/DDBJ whole genome shotgun (WGS) entry which is preliminary data.</text>
</comment>
<feature type="domain" description="C2H2-type" evidence="5">
    <location>
        <begin position="45"/>
        <end position="67"/>
    </location>
</feature>
<evidence type="ECO:0000259" key="5">
    <source>
        <dbReference type="PROSITE" id="PS50157"/>
    </source>
</evidence>
<dbReference type="GO" id="GO:0000981">
    <property type="term" value="F:DNA-binding transcription factor activity, RNA polymerase II-specific"/>
    <property type="evidence" value="ECO:0007669"/>
    <property type="project" value="TreeGrafter"/>
</dbReference>
<accession>A0AAD8QB34</accession>
<dbReference type="EMBL" id="JAHLJV010000005">
    <property type="protein sequence ID" value="KAK1598452.1"/>
    <property type="molecule type" value="Genomic_DNA"/>
</dbReference>
<dbReference type="PANTHER" id="PTHR23235:SF120">
    <property type="entry name" value="KRUPPEL-LIKE FACTOR 15"/>
    <property type="match status" value="1"/>
</dbReference>
<dbReference type="Proteomes" id="UP001230504">
    <property type="component" value="Unassembled WGS sequence"/>
</dbReference>
<keyword evidence="7" id="KW-1185">Reference proteome</keyword>
<evidence type="ECO:0000256" key="1">
    <source>
        <dbReference type="ARBA" id="ARBA00022723"/>
    </source>
</evidence>
<evidence type="ECO:0000256" key="4">
    <source>
        <dbReference type="PROSITE-ProRule" id="PRU00042"/>
    </source>
</evidence>
<proteinExistence type="predicted"/>
<dbReference type="Pfam" id="PF00096">
    <property type="entry name" value="zf-C2H2"/>
    <property type="match status" value="1"/>
</dbReference>
<evidence type="ECO:0000313" key="6">
    <source>
        <dbReference type="EMBL" id="KAK1598452.1"/>
    </source>
</evidence>
<keyword evidence="2 4" id="KW-0863">Zinc-finger</keyword>
<dbReference type="AlphaFoldDB" id="A0AAD8QB34"/>
<dbReference type="RefSeq" id="XP_060419157.1">
    <property type="nucleotide sequence ID" value="XM_060552192.1"/>
</dbReference>
<gene>
    <name evidence="6" type="ORF">LY79DRAFT_288675</name>
</gene>
<keyword evidence="3" id="KW-0862">Zinc</keyword>
<dbReference type="PROSITE" id="PS50157">
    <property type="entry name" value="ZINC_FINGER_C2H2_2"/>
    <property type="match status" value="3"/>
</dbReference>
<dbReference type="InterPro" id="IPR036236">
    <property type="entry name" value="Znf_C2H2_sf"/>
</dbReference>
<dbReference type="GeneID" id="85436432"/>
<feature type="domain" description="C2H2-type" evidence="5">
    <location>
        <begin position="103"/>
        <end position="123"/>
    </location>
</feature>
<evidence type="ECO:0000256" key="3">
    <source>
        <dbReference type="ARBA" id="ARBA00022833"/>
    </source>
</evidence>
<organism evidence="6 7">
    <name type="scientific">Colletotrichum navitas</name>
    <dbReference type="NCBI Taxonomy" id="681940"/>
    <lineage>
        <taxon>Eukaryota</taxon>
        <taxon>Fungi</taxon>
        <taxon>Dikarya</taxon>
        <taxon>Ascomycota</taxon>
        <taxon>Pezizomycotina</taxon>
        <taxon>Sordariomycetes</taxon>
        <taxon>Hypocreomycetidae</taxon>
        <taxon>Glomerellales</taxon>
        <taxon>Glomerellaceae</taxon>
        <taxon>Colletotrichum</taxon>
        <taxon>Colletotrichum graminicola species complex</taxon>
    </lineage>
</organism>
<dbReference type="SUPFAM" id="SSF57667">
    <property type="entry name" value="beta-beta-alpha zinc fingers"/>
    <property type="match status" value="2"/>
</dbReference>
<dbReference type="GO" id="GO:0008270">
    <property type="term" value="F:zinc ion binding"/>
    <property type="evidence" value="ECO:0007669"/>
    <property type="project" value="UniProtKB-KW"/>
</dbReference>
<evidence type="ECO:0000313" key="7">
    <source>
        <dbReference type="Proteomes" id="UP001230504"/>
    </source>
</evidence>